<evidence type="ECO:0000313" key="6">
    <source>
        <dbReference type="EnsemblPlants" id="TraesCS6B02G008700.2"/>
    </source>
</evidence>
<evidence type="ECO:0000256" key="3">
    <source>
        <dbReference type="ARBA" id="ARBA00022723"/>
    </source>
</evidence>
<name>A0A3B6PE58_WHEAT</name>
<proteinExistence type="predicted"/>
<dbReference type="GO" id="GO:0010333">
    <property type="term" value="F:terpene synthase activity"/>
    <property type="evidence" value="ECO:0007669"/>
    <property type="project" value="InterPro"/>
</dbReference>
<comment type="cofactor">
    <cofactor evidence="1">
        <name>Mn(2+)</name>
        <dbReference type="ChEBI" id="CHEBI:29035"/>
    </cofactor>
</comment>
<dbReference type="SFLD" id="SFLDG01019">
    <property type="entry name" value="Terpene_Cyclase_Like_1_C_Termi"/>
    <property type="match status" value="1"/>
</dbReference>
<dbReference type="InterPro" id="IPR050148">
    <property type="entry name" value="Terpene_synthase-like"/>
</dbReference>
<dbReference type="CDD" id="cd00684">
    <property type="entry name" value="Terpene_cyclase_plant_C1"/>
    <property type="match status" value="1"/>
</dbReference>
<dbReference type="GeneID" id="123133033"/>
<dbReference type="SMR" id="A0A3B6PE58"/>
<evidence type="ECO:0000256" key="1">
    <source>
        <dbReference type="ARBA" id="ARBA00001936"/>
    </source>
</evidence>
<evidence type="ECO:0000259" key="5">
    <source>
        <dbReference type="Pfam" id="PF03936"/>
    </source>
</evidence>
<comment type="cofactor">
    <cofactor evidence="2">
        <name>Mg(2+)</name>
        <dbReference type="ChEBI" id="CHEBI:18420"/>
    </cofactor>
</comment>
<sequence length="509" mass="58469">MIKDRRDELVQKVCCMIKRYTSSKKDISKGMRAVDAIEHLGVGYHFEEEVNKFMDVLIFTSIDENDLAGVALRFRLLRQHQYDIPCEEVLKSFKDEKGEHFKDDVQSDIGTLLSLYEAAHLAKCGEESLTDSIRFTTSCLSSLSGGNQLPDHLINRVRHALATPSQRRMKRLEAKLYISIYEKDDEGDQDILELAKLDFHILQLMHRDEIKSISLWYKDLNSGSALGEYIRERPVECYFWALGVFYEPKYAKARMMFAKLIKMFSFFDDTFDSYGTLEELRQFNQAVQRWDEEDARRIGKCYGYVMSNISSILNQFVEDGASAIGIACTKEIIKHVSRCMLQEVLWREEEQVPPVQDHLRITAISTFYWALASISFTGMDAGDDVFTWATSFPKIIENAAMVSRLMDDISGHECEKERSNVATAVDCYIKEHGVTVDQAKEALGRLVEEQWRSINEEFLTNTTVPVEVLTRVVNLARVMDCMYKKLDGYTHSSETADPIDKLLNSCVNH</sequence>
<dbReference type="InterPro" id="IPR008949">
    <property type="entry name" value="Isoprenoid_synthase_dom_sf"/>
</dbReference>
<dbReference type="Gramene" id="TraesNORUn03G04722380.1">
    <property type="protein sequence ID" value="TraesNORUn03G04722380.1"/>
    <property type="gene ID" value="TraesNORUn03G04722380"/>
</dbReference>
<dbReference type="PANTHER" id="PTHR31225">
    <property type="entry name" value="OS04G0344100 PROTEIN-RELATED"/>
    <property type="match status" value="1"/>
</dbReference>
<dbReference type="Gene3D" id="1.10.600.10">
    <property type="entry name" value="Farnesyl Diphosphate Synthase"/>
    <property type="match status" value="1"/>
</dbReference>
<evidence type="ECO:0000313" key="7">
    <source>
        <dbReference type="Proteomes" id="UP000019116"/>
    </source>
</evidence>
<dbReference type="SUPFAM" id="SSF48576">
    <property type="entry name" value="Terpenoid synthases"/>
    <property type="match status" value="1"/>
</dbReference>
<dbReference type="InterPro" id="IPR008930">
    <property type="entry name" value="Terpenoid_cyclase/PrenylTrfase"/>
</dbReference>
<dbReference type="SUPFAM" id="SSF48239">
    <property type="entry name" value="Terpenoid cyclases/Protein prenyltransferases"/>
    <property type="match status" value="1"/>
</dbReference>
<feature type="domain" description="Terpene synthase N-terminal" evidence="4">
    <location>
        <begin position="3"/>
        <end position="161"/>
    </location>
</feature>
<dbReference type="GO" id="GO:0000287">
    <property type="term" value="F:magnesium ion binding"/>
    <property type="evidence" value="ECO:0007669"/>
    <property type="project" value="InterPro"/>
</dbReference>
<dbReference type="EnsemblPlants" id="TraesCS6B02G008700.2">
    <property type="protein sequence ID" value="TraesCS6B02G008700.2"/>
    <property type="gene ID" value="TraesCS6B02G008700"/>
</dbReference>
<dbReference type="GO" id="GO:0016102">
    <property type="term" value="P:diterpenoid biosynthetic process"/>
    <property type="evidence" value="ECO:0007669"/>
    <property type="project" value="InterPro"/>
</dbReference>
<dbReference type="SFLD" id="SFLDS00005">
    <property type="entry name" value="Isoprenoid_Synthase_Type_I"/>
    <property type="match status" value="1"/>
</dbReference>
<dbReference type="InterPro" id="IPR044814">
    <property type="entry name" value="Terpene_cyclase_plant_C1"/>
</dbReference>
<reference evidence="6" key="1">
    <citation type="submission" date="2018-08" db="EMBL/GenBank/DDBJ databases">
        <authorList>
            <person name="Rossello M."/>
        </authorList>
    </citation>
    <scope>NUCLEOTIDE SEQUENCE [LARGE SCALE GENOMIC DNA]</scope>
    <source>
        <strain evidence="6">cv. Chinese Spring</strain>
    </source>
</reference>
<gene>
    <name evidence="6" type="primary">LOC123133033</name>
</gene>
<dbReference type="OMA" id="YDITCDE"/>
<dbReference type="InterPro" id="IPR005630">
    <property type="entry name" value="Terpene_synthase_metal-bd"/>
</dbReference>
<keyword evidence="3" id="KW-0479">Metal-binding</keyword>
<dbReference type="Gene3D" id="1.50.10.130">
    <property type="entry name" value="Terpene synthase, N-terminal domain"/>
    <property type="match status" value="1"/>
</dbReference>
<evidence type="ECO:0000256" key="2">
    <source>
        <dbReference type="ARBA" id="ARBA00001946"/>
    </source>
</evidence>
<evidence type="ECO:0008006" key="8">
    <source>
        <dbReference type="Google" id="ProtNLM"/>
    </source>
</evidence>
<protein>
    <recommendedName>
        <fullName evidence="8">Terpene synthase</fullName>
    </recommendedName>
</protein>
<dbReference type="Gramene" id="TraesCS6B02G008700.2">
    <property type="protein sequence ID" value="TraesCS6B02G008700.2"/>
    <property type="gene ID" value="TraesCS6B02G008700"/>
</dbReference>
<dbReference type="Gramene" id="TraesCS6B03G0009700.1">
    <property type="protein sequence ID" value="TraesCS6B03G0009700.1.CDS"/>
    <property type="gene ID" value="TraesCS6B03G0009700"/>
</dbReference>
<dbReference type="AlphaFoldDB" id="A0A3B6PE58"/>
<dbReference type="RefSeq" id="XP_044408514.1">
    <property type="nucleotide sequence ID" value="XM_044552579.1"/>
</dbReference>
<dbReference type="InterPro" id="IPR034741">
    <property type="entry name" value="Terpene_cyclase-like_1_C"/>
</dbReference>
<organism evidence="6">
    <name type="scientific">Triticum aestivum</name>
    <name type="common">Wheat</name>
    <dbReference type="NCBI Taxonomy" id="4565"/>
    <lineage>
        <taxon>Eukaryota</taxon>
        <taxon>Viridiplantae</taxon>
        <taxon>Streptophyta</taxon>
        <taxon>Embryophyta</taxon>
        <taxon>Tracheophyta</taxon>
        <taxon>Spermatophyta</taxon>
        <taxon>Magnoliopsida</taxon>
        <taxon>Liliopsida</taxon>
        <taxon>Poales</taxon>
        <taxon>Poaceae</taxon>
        <taxon>BOP clade</taxon>
        <taxon>Pooideae</taxon>
        <taxon>Triticodae</taxon>
        <taxon>Triticeae</taxon>
        <taxon>Triticinae</taxon>
        <taxon>Triticum</taxon>
    </lineage>
</organism>
<feature type="domain" description="Terpene synthase metal-binding" evidence="5">
    <location>
        <begin position="218"/>
        <end position="452"/>
    </location>
</feature>
<evidence type="ECO:0000259" key="4">
    <source>
        <dbReference type="Pfam" id="PF01397"/>
    </source>
</evidence>
<dbReference type="OrthoDB" id="1877784at2759"/>
<dbReference type="PANTHER" id="PTHR31225:SF216">
    <property type="entry name" value="TERPENE SYNTHASE"/>
    <property type="match status" value="1"/>
</dbReference>
<keyword evidence="7" id="KW-1185">Reference proteome</keyword>
<dbReference type="InterPro" id="IPR036965">
    <property type="entry name" value="Terpene_synth_N_sf"/>
</dbReference>
<accession>A0A3B6PE58</accession>
<dbReference type="Pfam" id="PF03936">
    <property type="entry name" value="Terpene_synth_C"/>
    <property type="match status" value="1"/>
</dbReference>
<dbReference type="Proteomes" id="UP000019116">
    <property type="component" value="Chromosome 6B"/>
</dbReference>
<reference evidence="6" key="2">
    <citation type="submission" date="2018-10" db="UniProtKB">
        <authorList>
            <consortium name="EnsemblPlants"/>
        </authorList>
    </citation>
    <scope>IDENTIFICATION</scope>
</reference>
<dbReference type="Pfam" id="PF01397">
    <property type="entry name" value="Terpene_synth"/>
    <property type="match status" value="1"/>
</dbReference>
<dbReference type="InterPro" id="IPR001906">
    <property type="entry name" value="Terpene_synth_N"/>
</dbReference>
<dbReference type="Gramene" id="TraesNOR6B03G03451100.1">
    <property type="protein sequence ID" value="TraesNOR6B03G03451100.1"/>
    <property type="gene ID" value="TraesNOR6B03G03451100"/>
</dbReference>